<gene>
    <name evidence="6" type="ORF">GORHZ_229_00170</name>
</gene>
<dbReference type="SUPFAM" id="SSF63380">
    <property type="entry name" value="Riboflavin synthase domain-like"/>
    <property type="match status" value="1"/>
</dbReference>
<dbReference type="InterPro" id="IPR006058">
    <property type="entry name" value="2Fe2S_fd_BS"/>
</dbReference>
<evidence type="ECO:0000313" key="7">
    <source>
        <dbReference type="Proteomes" id="UP000008363"/>
    </source>
</evidence>
<dbReference type="eggNOG" id="COG0543">
    <property type="taxonomic scope" value="Bacteria"/>
</dbReference>
<dbReference type="SUPFAM" id="SSF52343">
    <property type="entry name" value="Ferredoxin reductase-like, C-terminal NADP-linked domain"/>
    <property type="match status" value="1"/>
</dbReference>
<evidence type="ECO:0000313" key="6">
    <source>
        <dbReference type="EMBL" id="GAB93574.1"/>
    </source>
</evidence>
<dbReference type="InterPro" id="IPR001041">
    <property type="entry name" value="2Fe-2S_ferredoxin-type"/>
</dbReference>
<keyword evidence="3" id="KW-0411">Iron-sulfur</keyword>
<dbReference type="InterPro" id="IPR039261">
    <property type="entry name" value="FNR_nucleotide-bd"/>
</dbReference>
<dbReference type="GO" id="GO:0051537">
    <property type="term" value="F:2 iron, 2 sulfur cluster binding"/>
    <property type="evidence" value="ECO:0007669"/>
    <property type="project" value="UniProtKB-KW"/>
</dbReference>
<dbReference type="Pfam" id="PF00175">
    <property type="entry name" value="NAD_binding_1"/>
    <property type="match status" value="1"/>
</dbReference>
<dbReference type="Gene3D" id="2.40.30.10">
    <property type="entry name" value="Translation factors"/>
    <property type="match status" value="1"/>
</dbReference>
<dbReference type="PANTHER" id="PTHR47354:SF5">
    <property type="entry name" value="PROTEIN RFBI"/>
    <property type="match status" value="1"/>
</dbReference>
<dbReference type="GO" id="GO:0016491">
    <property type="term" value="F:oxidoreductase activity"/>
    <property type="evidence" value="ECO:0007669"/>
    <property type="project" value="InterPro"/>
</dbReference>
<organism evidence="6 7">
    <name type="scientific">Gordonia rhizosphera NBRC 16068</name>
    <dbReference type="NCBI Taxonomy" id="1108045"/>
    <lineage>
        <taxon>Bacteria</taxon>
        <taxon>Bacillati</taxon>
        <taxon>Actinomycetota</taxon>
        <taxon>Actinomycetes</taxon>
        <taxon>Mycobacteriales</taxon>
        <taxon>Gordoniaceae</taxon>
        <taxon>Gordonia</taxon>
    </lineage>
</organism>
<dbReference type="eggNOG" id="COG1018">
    <property type="taxonomic scope" value="Bacteria"/>
</dbReference>
<dbReference type="InterPro" id="IPR012675">
    <property type="entry name" value="Beta-grasp_dom_sf"/>
</dbReference>
<sequence>MDRVHSVQVAGSDPRTVEVAGDQRLLDAFLRNGVYLPNSCNQGTCGTCKVKVLRGIVEQPTPSETVLSADEQTSGYVLACQSTPKSDVEIEVPLDAGCGPRHVLRDLTGKVHEIREVADDTVALTVRLDDPLEFSAGQYVEITVPGTGEVRQYSMANPPRSDDHLEFHVRRVGGGLATDGWIFDSLAEGHAVEMRGPWGDFVHDADADGPMILLAGGTGLAPLKSIALHALELDPEREIHLYHGVRYRSDLYDVEFWESLADRHPGVHYTPCLSREEGFGRHGYVGDVLVEDFDSLRGFSAYLCGPPAMVDAGVKACKRRRMPGRSIHREKYTPAPVSESVPA</sequence>
<dbReference type="Pfam" id="PF00970">
    <property type="entry name" value="FAD_binding_6"/>
    <property type="match status" value="1"/>
</dbReference>
<dbReference type="Proteomes" id="UP000008363">
    <property type="component" value="Unassembled WGS sequence"/>
</dbReference>
<evidence type="ECO:0000256" key="3">
    <source>
        <dbReference type="ARBA" id="ARBA00023014"/>
    </source>
</evidence>
<keyword evidence="7" id="KW-1185">Reference proteome</keyword>
<dbReference type="Gene3D" id="3.40.50.80">
    <property type="entry name" value="Nucleotide-binding domain of ferredoxin-NADP reductase (FNR) module"/>
    <property type="match status" value="1"/>
</dbReference>
<proteinExistence type="predicted"/>
<dbReference type="PANTHER" id="PTHR47354">
    <property type="entry name" value="NADH OXIDOREDUCTASE HCR"/>
    <property type="match status" value="1"/>
</dbReference>
<dbReference type="SUPFAM" id="SSF54292">
    <property type="entry name" value="2Fe-2S ferredoxin-like"/>
    <property type="match status" value="1"/>
</dbReference>
<evidence type="ECO:0000259" key="4">
    <source>
        <dbReference type="PROSITE" id="PS51085"/>
    </source>
</evidence>
<reference evidence="6 7" key="1">
    <citation type="submission" date="2012-08" db="EMBL/GenBank/DDBJ databases">
        <title>Whole genome shotgun sequence of Gordonia rhizosphera NBRC 16068.</title>
        <authorList>
            <person name="Takarada H."/>
            <person name="Isaki S."/>
            <person name="Hosoyama A."/>
            <person name="Tsuchikane K."/>
            <person name="Katsumata H."/>
            <person name="Baba S."/>
            <person name="Ohji S."/>
            <person name="Yamazaki S."/>
            <person name="Fujita N."/>
        </authorList>
    </citation>
    <scope>NUCLEOTIDE SEQUENCE [LARGE SCALE GENOMIC DNA]</scope>
    <source>
        <strain evidence="6 7">NBRC 16068</strain>
    </source>
</reference>
<dbReference type="CDD" id="cd00207">
    <property type="entry name" value="fer2"/>
    <property type="match status" value="1"/>
</dbReference>
<feature type="domain" description="FAD-binding FR-type" evidence="5">
    <location>
        <begin position="104"/>
        <end position="204"/>
    </location>
</feature>
<dbReference type="OrthoDB" id="4307358at2"/>
<comment type="caution">
    <text evidence="6">The sequence shown here is derived from an EMBL/GenBank/DDBJ whole genome shotgun (WGS) entry which is preliminary data.</text>
</comment>
<dbReference type="CDD" id="cd06187">
    <property type="entry name" value="O2ase_reductase_like"/>
    <property type="match status" value="1"/>
</dbReference>
<feature type="domain" description="2Fe-2S ferredoxin-type" evidence="4">
    <location>
        <begin position="5"/>
        <end position="96"/>
    </location>
</feature>
<dbReference type="EMBL" id="BAHC01000229">
    <property type="protein sequence ID" value="GAB93574.1"/>
    <property type="molecule type" value="Genomic_DNA"/>
</dbReference>
<dbReference type="InterPro" id="IPR008333">
    <property type="entry name" value="Cbr1-like_FAD-bd_dom"/>
</dbReference>
<evidence type="ECO:0000256" key="2">
    <source>
        <dbReference type="ARBA" id="ARBA00022714"/>
    </source>
</evidence>
<dbReference type="RefSeq" id="WP_006338924.1">
    <property type="nucleotide sequence ID" value="NZ_BAHC01000229.1"/>
</dbReference>
<dbReference type="InterPro" id="IPR017938">
    <property type="entry name" value="Riboflavin_synthase-like_b-brl"/>
</dbReference>
<dbReference type="InterPro" id="IPR001709">
    <property type="entry name" value="Flavoprot_Pyr_Nucl_cyt_Rdtase"/>
</dbReference>
<dbReference type="Gene3D" id="3.10.20.30">
    <property type="match status" value="1"/>
</dbReference>
<dbReference type="PROSITE" id="PS51384">
    <property type="entry name" value="FAD_FR"/>
    <property type="match status" value="1"/>
</dbReference>
<dbReference type="PROSITE" id="PS00197">
    <property type="entry name" value="2FE2S_FER_1"/>
    <property type="match status" value="1"/>
</dbReference>
<keyword evidence="2" id="KW-0001">2Fe-2S</keyword>
<dbReference type="PROSITE" id="PS51085">
    <property type="entry name" value="2FE2S_FER_2"/>
    <property type="match status" value="1"/>
</dbReference>
<dbReference type="InterPro" id="IPR036010">
    <property type="entry name" value="2Fe-2S_ferredoxin-like_sf"/>
</dbReference>
<dbReference type="PRINTS" id="PR00371">
    <property type="entry name" value="FPNCR"/>
</dbReference>
<keyword evidence="2" id="KW-0408">Iron</keyword>
<dbReference type="PRINTS" id="PR00410">
    <property type="entry name" value="PHEHYDRXLASE"/>
</dbReference>
<dbReference type="STRING" id="1108045.GORHZ_229_00170"/>
<dbReference type="InterPro" id="IPR001433">
    <property type="entry name" value="OxRdtase_FAD/NAD-bd"/>
</dbReference>
<evidence type="ECO:0000259" key="5">
    <source>
        <dbReference type="PROSITE" id="PS51384"/>
    </source>
</evidence>
<dbReference type="AlphaFoldDB" id="K6X433"/>
<comment type="cofactor">
    <cofactor evidence="1">
        <name>FAD</name>
        <dbReference type="ChEBI" id="CHEBI:57692"/>
    </cofactor>
</comment>
<accession>K6X433</accession>
<evidence type="ECO:0000256" key="1">
    <source>
        <dbReference type="ARBA" id="ARBA00001974"/>
    </source>
</evidence>
<dbReference type="Pfam" id="PF00111">
    <property type="entry name" value="Fer2"/>
    <property type="match status" value="1"/>
</dbReference>
<dbReference type="InterPro" id="IPR050415">
    <property type="entry name" value="MRET"/>
</dbReference>
<name>K6X433_9ACTN</name>
<protein>
    <submittedName>
        <fullName evidence="6">Putative phenol hydroxylase reductase component</fullName>
    </submittedName>
</protein>
<keyword evidence="2" id="KW-0479">Metal-binding</keyword>
<dbReference type="InterPro" id="IPR017927">
    <property type="entry name" value="FAD-bd_FR_type"/>
</dbReference>